<dbReference type="OrthoDB" id="9810449at2"/>
<evidence type="ECO:0000256" key="1">
    <source>
        <dbReference type="ARBA" id="ARBA00006696"/>
    </source>
</evidence>
<sequence>MTNLSHITCFLLDMDGTVYLGDKLLPGALEFLQQAKQAGSDLLFLTNNSSRSTAYYAEKLTRMGWPASPQDILTSGMATAAYIHSLQPKARVYLVGTQELADEFSTWGLILTSDAPDFVVLGFDTTLTYHKLQTACQLITDGVCYIATHPDINCPTETGYIPDCGAMIALIQASTGRLPKVIGKPNKEIIEAAFSRKPYSTRQMAMIGDRLYTDMATAKNAGITGILVLSGETKQEHLAESPIEPDYVFDNLGELAYRLRQTE</sequence>
<organism evidence="9 10">
    <name type="scientific">Anaerosporomusa subterranea</name>
    <dbReference type="NCBI Taxonomy" id="1794912"/>
    <lineage>
        <taxon>Bacteria</taxon>
        <taxon>Bacillati</taxon>
        <taxon>Bacillota</taxon>
        <taxon>Negativicutes</taxon>
        <taxon>Acetonemataceae</taxon>
        <taxon>Anaerosporomusa</taxon>
    </lineage>
</organism>
<evidence type="ECO:0000256" key="7">
    <source>
        <dbReference type="PIRSR" id="PIRSR000915-2"/>
    </source>
</evidence>
<dbReference type="SUPFAM" id="SSF56784">
    <property type="entry name" value="HAD-like"/>
    <property type="match status" value="1"/>
</dbReference>
<evidence type="ECO:0000256" key="3">
    <source>
        <dbReference type="ARBA" id="ARBA00022801"/>
    </source>
</evidence>
<comment type="function">
    <text evidence="5">Catalyzes the dephosphorylation of 2-6 carbon acid sugars in vitro.</text>
</comment>
<dbReference type="InterPro" id="IPR023214">
    <property type="entry name" value="HAD_sf"/>
</dbReference>
<dbReference type="GO" id="GO:0005737">
    <property type="term" value="C:cytoplasm"/>
    <property type="evidence" value="ECO:0007669"/>
    <property type="project" value="TreeGrafter"/>
</dbReference>
<reference evidence="9 10" key="1">
    <citation type="submission" date="2016-02" db="EMBL/GenBank/DDBJ databases">
        <title>Anaerosporomusa subterraneum gen. nov., sp. nov., a spore-forming obligate anaerobe isolated from saprolite.</title>
        <authorList>
            <person name="Choi J.K."/>
            <person name="Shah M."/>
            <person name="Yee N."/>
        </authorList>
    </citation>
    <scope>NUCLEOTIDE SEQUENCE [LARGE SCALE GENOMIC DNA]</scope>
    <source>
        <strain evidence="9 10">RU4</strain>
    </source>
</reference>
<evidence type="ECO:0000256" key="8">
    <source>
        <dbReference type="PIRSR" id="PIRSR000915-3"/>
    </source>
</evidence>
<keyword evidence="10" id="KW-1185">Reference proteome</keyword>
<feature type="binding site" evidence="7">
    <location>
        <position position="184"/>
    </location>
    <ligand>
        <name>substrate</name>
    </ligand>
</feature>
<feature type="active site" description="Nucleophile" evidence="6">
    <location>
        <position position="13"/>
    </location>
</feature>
<dbReference type="RefSeq" id="WP_066244387.1">
    <property type="nucleotide sequence ID" value="NZ_LSGP01000023.1"/>
</dbReference>
<feature type="active site" description="Proton donor" evidence="6">
    <location>
        <position position="15"/>
    </location>
</feature>
<name>A0A154BNV5_ANASB</name>
<dbReference type="AlphaFoldDB" id="A0A154BNV5"/>
<feature type="binding site" evidence="8">
    <location>
        <position position="15"/>
    </location>
    <ligand>
        <name>Mg(2+)</name>
        <dbReference type="ChEBI" id="CHEBI:18420"/>
    </ligand>
</feature>
<evidence type="ECO:0000313" key="9">
    <source>
        <dbReference type="EMBL" id="KYZ75591.1"/>
    </source>
</evidence>
<keyword evidence="2 5" id="KW-0479">Metal-binding</keyword>
<dbReference type="Pfam" id="PF13344">
    <property type="entry name" value="Hydrolase_6"/>
    <property type="match status" value="1"/>
</dbReference>
<evidence type="ECO:0000313" key="10">
    <source>
        <dbReference type="Proteomes" id="UP000076268"/>
    </source>
</evidence>
<dbReference type="FunFam" id="3.40.50.1000:FF:000053">
    <property type="entry name" value="TIGR01457 family HAD hydrolase"/>
    <property type="match status" value="1"/>
</dbReference>
<evidence type="ECO:0000256" key="6">
    <source>
        <dbReference type="PIRSR" id="PIRSR000915-1"/>
    </source>
</evidence>
<dbReference type="InterPro" id="IPR006357">
    <property type="entry name" value="HAD-SF_hydro_IIA"/>
</dbReference>
<dbReference type="GO" id="GO:0016791">
    <property type="term" value="F:phosphatase activity"/>
    <property type="evidence" value="ECO:0007669"/>
    <property type="project" value="TreeGrafter"/>
</dbReference>
<dbReference type="NCBIfam" id="TIGR01460">
    <property type="entry name" value="HAD-SF-IIA"/>
    <property type="match status" value="1"/>
</dbReference>
<evidence type="ECO:0000256" key="2">
    <source>
        <dbReference type="ARBA" id="ARBA00022723"/>
    </source>
</evidence>
<protein>
    <recommendedName>
        <fullName evidence="5">Acid sugar phosphatase</fullName>
        <ecNumber evidence="5">3.1.3.-</ecNumber>
    </recommendedName>
</protein>
<evidence type="ECO:0000256" key="5">
    <source>
        <dbReference type="PIRNR" id="PIRNR000915"/>
    </source>
</evidence>
<keyword evidence="4 5" id="KW-0460">Magnesium</keyword>
<feature type="binding site" evidence="8">
    <location>
        <position position="13"/>
    </location>
    <ligand>
        <name>Mg(2+)</name>
        <dbReference type="ChEBI" id="CHEBI:18420"/>
    </ligand>
</feature>
<dbReference type="InterPro" id="IPR036412">
    <property type="entry name" value="HAD-like_sf"/>
</dbReference>
<accession>A0A154BNV5</accession>
<dbReference type="STRING" id="1794912.AXX12_12865"/>
<comment type="caution">
    <text evidence="9">The sequence shown here is derived from an EMBL/GenBank/DDBJ whole genome shotgun (WGS) entry which is preliminary data.</text>
</comment>
<proteinExistence type="inferred from homology"/>
<dbReference type="EC" id="3.1.3.-" evidence="5"/>
<dbReference type="PIRSF" id="PIRSF000915">
    <property type="entry name" value="PGP-type_phosphatase"/>
    <property type="match status" value="1"/>
</dbReference>
<dbReference type="PANTHER" id="PTHR19288:SF46">
    <property type="entry name" value="HALOACID DEHALOGENASE-LIKE HYDROLASE DOMAIN-CONTAINING PROTEIN 2"/>
    <property type="match status" value="1"/>
</dbReference>
<keyword evidence="3 9" id="KW-0378">Hydrolase</keyword>
<dbReference type="Pfam" id="PF13242">
    <property type="entry name" value="Hydrolase_like"/>
    <property type="match status" value="1"/>
</dbReference>
<comment type="similarity">
    <text evidence="1 5">Belongs to the HAD-like hydrolase superfamily. NagD family.</text>
</comment>
<comment type="cofactor">
    <cofactor evidence="8">
        <name>Mg(2+)</name>
        <dbReference type="ChEBI" id="CHEBI:18420"/>
    </cofactor>
    <text evidence="8">Divalent metal ions. Mg(2+) is the most effective.</text>
</comment>
<evidence type="ECO:0000256" key="4">
    <source>
        <dbReference type="ARBA" id="ARBA00022842"/>
    </source>
</evidence>
<dbReference type="PANTHER" id="PTHR19288">
    <property type="entry name" value="4-NITROPHENYLPHOSPHATASE-RELATED"/>
    <property type="match status" value="1"/>
</dbReference>
<gene>
    <name evidence="9" type="ORF">AXX12_12865</name>
</gene>
<dbReference type="GO" id="GO:0046872">
    <property type="term" value="F:metal ion binding"/>
    <property type="evidence" value="ECO:0007669"/>
    <property type="project" value="UniProtKB-KW"/>
</dbReference>
<dbReference type="Proteomes" id="UP000076268">
    <property type="component" value="Unassembled WGS sequence"/>
</dbReference>
<dbReference type="Gene3D" id="3.40.50.1000">
    <property type="entry name" value="HAD superfamily/HAD-like"/>
    <property type="match status" value="2"/>
</dbReference>
<dbReference type="EMBL" id="LSGP01000023">
    <property type="protein sequence ID" value="KYZ75591.1"/>
    <property type="molecule type" value="Genomic_DNA"/>
</dbReference>
<feature type="binding site" evidence="8">
    <location>
        <position position="209"/>
    </location>
    <ligand>
        <name>Mg(2+)</name>
        <dbReference type="ChEBI" id="CHEBI:18420"/>
    </ligand>
</feature>